<protein>
    <recommendedName>
        <fullName evidence="1">Stage 0 sporulation protein A homolog</fullName>
    </recommendedName>
</protein>
<keyword evidence="6" id="KW-0238">DNA-binding</keyword>
<dbReference type="RefSeq" id="WP_308456924.1">
    <property type="nucleotide sequence ID" value="NZ_JAJEQM010000016.1"/>
</dbReference>
<evidence type="ECO:0000256" key="3">
    <source>
        <dbReference type="PROSITE-ProRule" id="PRU00169"/>
    </source>
</evidence>
<comment type="caution">
    <text evidence="6">The sequence shown here is derived from an EMBL/GenBank/DDBJ whole genome shotgun (WGS) entry which is preliminary data.</text>
</comment>
<organism evidence="6 7">
    <name type="scientific">Hominilimicola fabiformis</name>
    <dbReference type="NCBI Taxonomy" id="2885356"/>
    <lineage>
        <taxon>Bacteria</taxon>
        <taxon>Bacillati</taxon>
        <taxon>Bacillota</taxon>
        <taxon>Clostridia</taxon>
        <taxon>Eubacteriales</taxon>
        <taxon>Oscillospiraceae</taxon>
        <taxon>Hominilimicola</taxon>
    </lineage>
</organism>
<dbReference type="GO" id="GO:0000156">
    <property type="term" value="F:phosphorelay response regulator activity"/>
    <property type="evidence" value="ECO:0007669"/>
    <property type="project" value="InterPro"/>
</dbReference>
<evidence type="ECO:0000313" key="6">
    <source>
        <dbReference type="EMBL" id="MCC2211350.1"/>
    </source>
</evidence>
<proteinExistence type="predicted"/>
<accession>A0AAE3E167</accession>
<evidence type="ECO:0000256" key="2">
    <source>
        <dbReference type="ARBA" id="ARBA00024867"/>
    </source>
</evidence>
<dbReference type="Gene3D" id="2.40.50.1020">
    <property type="entry name" value="LytTr DNA-binding domain"/>
    <property type="match status" value="1"/>
</dbReference>
<feature type="modified residue" description="4-aspartylphosphate" evidence="3">
    <location>
        <position position="58"/>
    </location>
</feature>
<dbReference type="InterPro" id="IPR007492">
    <property type="entry name" value="LytTR_DNA-bd_dom"/>
</dbReference>
<dbReference type="Proteomes" id="UP001198242">
    <property type="component" value="Unassembled WGS sequence"/>
</dbReference>
<evidence type="ECO:0000313" key="7">
    <source>
        <dbReference type="Proteomes" id="UP001198242"/>
    </source>
</evidence>
<name>A0AAE3E167_9FIRM</name>
<dbReference type="InterPro" id="IPR001789">
    <property type="entry name" value="Sig_transdc_resp-reg_receiver"/>
</dbReference>
<reference evidence="6 7" key="1">
    <citation type="submission" date="2021-10" db="EMBL/GenBank/DDBJ databases">
        <title>Anaerobic single-cell dispensing facilitates the cultivation of human gut bacteria.</title>
        <authorList>
            <person name="Afrizal A."/>
        </authorList>
    </citation>
    <scope>NUCLEOTIDE SEQUENCE [LARGE SCALE GENOMIC DNA]</scope>
    <source>
        <strain evidence="6 7">CLA-AA-H232</strain>
    </source>
</reference>
<sequence length="365" mass="42779">MDIAVCDDNLSDREIIRQQLSIYFSDRFIEYNIDSYENGVNLIYSIEDGEYYDIIFLDMYMDKLNGIQVAEKLRNMNYKGKIIFLTATSKYAVESYDVEASGYLVKPHDIDKISMVLDRVLSNYENVHTYQIKKRNSVIQVLYSEIEYIESSNSKCILHRTDGNKYTIYKKLNDIEEEINHRAFLRCHQSYLVNMNKIESVENDFTMKSGDVVPIRTRNLNEIKKEYYNYIEYRGNIAGTTKRLKVFYDKVGGDFEVVKRRLIDEKYVVRFVQCFKNDTAFNELKKALNEELYEKAYLCAHTLKGSSVSLDFGKLYKASSALTETLYNINHNGEDCDKILIDKQFGEVAKEYKNVINSMQIIEED</sequence>
<evidence type="ECO:0000259" key="4">
    <source>
        <dbReference type="PROSITE" id="PS50110"/>
    </source>
</evidence>
<dbReference type="PROSITE" id="PS50110">
    <property type="entry name" value="RESPONSE_REGULATORY"/>
    <property type="match status" value="1"/>
</dbReference>
<gene>
    <name evidence="6" type="ORF">LKE05_11195</name>
</gene>
<dbReference type="PROSITE" id="PS50930">
    <property type="entry name" value="HTH_LYTTR"/>
    <property type="match status" value="1"/>
</dbReference>
<dbReference type="Gene3D" id="3.40.50.2300">
    <property type="match status" value="1"/>
</dbReference>
<dbReference type="Pfam" id="PF00072">
    <property type="entry name" value="Response_reg"/>
    <property type="match status" value="1"/>
</dbReference>
<dbReference type="PANTHER" id="PTHR37299:SF1">
    <property type="entry name" value="STAGE 0 SPORULATION PROTEIN A HOMOLOG"/>
    <property type="match status" value="1"/>
</dbReference>
<dbReference type="InterPro" id="IPR046947">
    <property type="entry name" value="LytR-like"/>
</dbReference>
<evidence type="ECO:0000256" key="1">
    <source>
        <dbReference type="ARBA" id="ARBA00018672"/>
    </source>
</evidence>
<keyword evidence="7" id="KW-1185">Reference proteome</keyword>
<feature type="domain" description="Response regulatory" evidence="4">
    <location>
        <begin position="2"/>
        <end position="121"/>
    </location>
</feature>
<dbReference type="InterPro" id="IPR036641">
    <property type="entry name" value="HPT_dom_sf"/>
</dbReference>
<dbReference type="SMART" id="SM00850">
    <property type="entry name" value="LytTR"/>
    <property type="match status" value="1"/>
</dbReference>
<dbReference type="PANTHER" id="PTHR37299">
    <property type="entry name" value="TRANSCRIPTIONAL REGULATOR-RELATED"/>
    <property type="match status" value="1"/>
</dbReference>
<feature type="domain" description="HTH LytTR-type" evidence="5">
    <location>
        <begin position="132"/>
        <end position="229"/>
    </location>
</feature>
<dbReference type="InterPro" id="IPR011006">
    <property type="entry name" value="CheY-like_superfamily"/>
</dbReference>
<dbReference type="SUPFAM" id="SSF47226">
    <property type="entry name" value="Histidine-containing phosphotransfer domain, HPT domain"/>
    <property type="match status" value="1"/>
</dbReference>
<dbReference type="Pfam" id="PF04397">
    <property type="entry name" value="LytTR"/>
    <property type="match status" value="1"/>
</dbReference>
<evidence type="ECO:0000259" key="5">
    <source>
        <dbReference type="PROSITE" id="PS50930"/>
    </source>
</evidence>
<dbReference type="AlphaFoldDB" id="A0AAE3E167"/>
<dbReference type="SUPFAM" id="SSF52172">
    <property type="entry name" value="CheY-like"/>
    <property type="match status" value="1"/>
</dbReference>
<keyword evidence="3" id="KW-0597">Phosphoprotein</keyword>
<dbReference type="Gene3D" id="1.20.120.160">
    <property type="entry name" value="HPT domain"/>
    <property type="match status" value="1"/>
</dbReference>
<dbReference type="SMART" id="SM00448">
    <property type="entry name" value="REC"/>
    <property type="match status" value="1"/>
</dbReference>
<dbReference type="GO" id="GO:0003677">
    <property type="term" value="F:DNA binding"/>
    <property type="evidence" value="ECO:0007669"/>
    <property type="project" value="UniProtKB-KW"/>
</dbReference>
<dbReference type="EMBL" id="JAJEQM010000016">
    <property type="protein sequence ID" value="MCC2211350.1"/>
    <property type="molecule type" value="Genomic_DNA"/>
</dbReference>
<comment type="function">
    <text evidence="2">May play the central regulatory role in sporulation. It may be an element of the effector pathway responsible for the activation of sporulation genes in response to nutritional stress. Spo0A may act in concert with spo0H (a sigma factor) to control the expression of some genes that are critical to the sporulation process.</text>
</comment>